<protein>
    <submittedName>
        <fullName evidence="1">ABC-type uncharacterized transport system periplasmic component-like protein</fullName>
    </submittedName>
</protein>
<sequence>MRRLFFRIVLVGCLLLTPFAAEAYEVLILQSSPSPVYDQVLRGVRSARRFSERLLVLSEYSEVDLQRIVREERPLVILALGDEALALARTVRRLPVVGLLASSLRAVAGSHPALTGVEVQASPERYLTMFQHLRVKRVGMVGSPTFSSHYIGRARQAAQRHGIELVIREVESAREVSGQLASLRGSVDALWLLPDSTAVARENVEAYFLFSMQHQVPVVVFSAAYLPAGAAVALEVDRHDTGRQGGELIAALLRGEGVAELPPAMPRKAVIKYNQTVLRRLGIPPEQVLRGVEQP</sequence>
<dbReference type="RefSeq" id="WP_305731121.1">
    <property type="nucleotide sequence ID" value="NZ_OW150024.1"/>
</dbReference>
<dbReference type="Pfam" id="PF04392">
    <property type="entry name" value="ABC_sub_bind"/>
    <property type="match status" value="1"/>
</dbReference>
<evidence type="ECO:0000313" key="2">
    <source>
        <dbReference type="Proteomes" id="UP001295463"/>
    </source>
</evidence>
<dbReference type="EMBL" id="OW150024">
    <property type="protein sequence ID" value="CAH2030166.1"/>
    <property type="molecule type" value="Genomic_DNA"/>
</dbReference>
<reference evidence="1 2" key="1">
    <citation type="submission" date="2022-03" db="EMBL/GenBank/DDBJ databases">
        <authorList>
            <person name="Koch H."/>
        </authorList>
    </citation>
    <scope>NUCLEOTIDE SEQUENCE [LARGE SCALE GENOMIC DNA]</scope>
    <source>
        <strain evidence="1 2">G1</strain>
    </source>
</reference>
<keyword evidence="2" id="KW-1185">Reference proteome</keyword>
<proteinExistence type="predicted"/>
<gene>
    <name evidence="1" type="ORF">GEAMG1_0344</name>
</gene>
<dbReference type="PANTHER" id="PTHR35271">
    <property type="entry name" value="ABC TRANSPORTER, SUBSTRATE-BINDING LIPOPROTEIN-RELATED"/>
    <property type="match status" value="1"/>
</dbReference>
<dbReference type="PANTHER" id="PTHR35271:SF1">
    <property type="entry name" value="ABC TRANSPORTER, SUBSTRATE-BINDING LIPOPROTEIN"/>
    <property type="match status" value="1"/>
</dbReference>
<evidence type="ECO:0000313" key="1">
    <source>
        <dbReference type="EMBL" id="CAH2030166.1"/>
    </source>
</evidence>
<organism evidence="1 2">
    <name type="scientific">Trichlorobacter ammonificans</name>
    <dbReference type="NCBI Taxonomy" id="2916410"/>
    <lineage>
        <taxon>Bacteria</taxon>
        <taxon>Pseudomonadati</taxon>
        <taxon>Thermodesulfobacteriota</taxon>
        <taxon>Desulfuromonadia</taxon>
        <taxon>Geobacterales</taxon>
        <taxon>Geobacteraceae</taxon>
        <taxon>Trichlorobacter</taxon>
    </lineage>
</organism>
<dbReference type="InterPro" id="IPR007487">
    <property type="entry name" value="ABC_transpt-TYRBP-like"/>
</dbReference>
<dbReference type="Gene3D" id="3.40.50.2300">
    <property type="match status" value="2"/>
</dbReference>
<dbReference type="Proteomes" id="UP001295463">
    <property type="component" value="Chromosome"/>
</dbReference>
<name>A0ABM9D6Z6_9BACT</name>
<accession>A0ABM9D6Z6</accession>